<dbReference type="GO" id="GO:0005739">
    <property type="term" value="C:mitochondrion"/>
    <property type="evidence" value="ECO:0007669"/>
    <property type="project" value="TreeGrafter"/>
</dbReference>
<keyword evidence="4" id="KW-0408">Iron</keyword>
<protein>
    <submittedName>
        <fullName evidence="8">Uncharacterized protein</fullName>
    </submittedName>
</protein>
<dbReference type="GO" id="GO:0005829">
    <property type="term" value="C:cytosol"/>
    <property type="evidence" value="ECO:0007669"/>
    <property type="project" value="TreeGrafter"/>
</dbReference>
<dbReference type="GO" id="GO:0046872">
    <property type="term" value="F:metal ion binding"/>
    <property type="evidence" value="ECO:0007669"/>
    <property type="project" value="UniProtKB-KW"/>
</dbReference>
<keyword evidence="2" id="KW-0949">S-adenosyl-L-methionine</keyword>
<sequence length="206" mass="23601">MLFRMRRNHTREAYLELVDNIRAKIPNIALSSDFIAGFCDETDEEFADTLSLLEIVKYDLAYLFAYSLRERTHAHRRMEDNVPEDVKQERLRAMIDVFKKNQLLKQMDEVGKYHLMLIDGVSKRSDTQFTGLTDTNKRVVIDNSLKVHESWKDYTSSAGSSLDLTSPSVGDFVKVKIEDASQNTLFGTPICKSSISDFEVSTKDCL</sequence>
<evidence type="ECO:0000256" key="3">
    <source>
        <dbReference type="ARBA" id="ARBA00022723"/>
    </source>
</evidence>
<dbReference type="PROSITE" id="PS50926">
    <property type="entry name" value="TRAM"/>
    <property type="match status" value="1"/>
</dbReference>
<feature type="domain" description="Radical SAM core" evidence="7">
    <location>
        <begin position="1"/>
        <end position="104"/>
    </location>
</feature>
<dbReference type="Pfam" id="PF01938">
    <property type="entry name" value="TRAM"/>
    <property type="match status" value="1"/>
</dbReference>
<dbReference type="InterPro" id="IPR023404">
    <property type="entry name" value="rSAM_horseshoe"/>
</dbReference>
<dbReference type="PROSITE" id="PS51918">
    <property type="entry name" value="RADICAL_SAM"/>
    <property type="match status" value="1"/>
</dbReference>
<keyword evidence="3" id="KW-0479">Metal-binding</keyword>
<dbReference type="PANTHER" id="PTHR43020">
    <property type="entry name" value="CDK5 REGULATORY SUBUNIT-ASSOCIATED PROTEIN 1"/>
    <property type="match status" value="1"/>
</dbReference>
<accession>A0A7S3KEY7</accession>
<evidence type="ECO:0000313" key="8">
    <source>
        <dbReference type="EMBL" id="CAE0380876.1"/>
    </source>
</evidence>
<keyword evidence="1" id="KW-0004">4Fe-4S</keyword>
<dbReference type="SUPFAM" id="SSF102114">
    <property type="entry name" value="Radical SAM enzymes"/>
    <property type="match status" value="1"/>
</dbReference>
<name>A0A7S3KEY7_EUPCR</name>
<evidence type="ECO:0000256" key="5">
    <source>
        <dbReference type="ARBA" id="ARBA00023014"/>
    </source>
</evidence>
<dbReference type="InterPro" id="IPR058240">
    <property type="entry name" value="rSAM_sf"/>
</dbReference>
<dbReference type="GO" id="GO:0051539">
    <property type="term" value="F:4 iron, 4 sulfur cluster binding"/>
    <property type="evidence" value="ECO:0007669"/>
    <property type="project" value="UniProtKB-KW"/>
</dbReference>
<dbReference type="AlphaFoldDB" id="A0A7S3KEY7"/>
<evidence type="ECO:0000256" key="1">
    <source>
        <dbReference type="ARBA" id="ARBA00022485"/>
    </source>
</evidence>
<keyword evidence="5" id="KW-0411">Iron-sulfur</keyword>
<evidence type="ECO:0000259" key="6">
    <source>
        <dbReference type="PROSITE" id="PS50926"/>
    </source>
</evidence>
<dbReference type="PANTHER" id="PTHR43020:SF2">
    <property type="entry name" value="MITOCHONDRIAL TRNA METHYLTHIOTRANSFERASE CDK5RAP1"/>
    <property type="match status" value="1"/>
</dbReference>
<reference evidence="8" key="1">
    <citation type="submission" date="2021-01" db="EMBL/GenBank/DDBJ databases">
        <authorList>
            <person name="Corre E."/>
            <person name="Pelletier E."/>
            <person name="Niang G."/>
            <person name="Scheremetjew M."/>
            <person name="Finn R."/>
            <person name="Kale V."/>
            <person name="Holt S."/>
            <person name="Cochrane G."/>
            <person name="Meng A."/>
            <person name="Brown T."/>
            <person name="Cohen L."/>
        </authorList>
    </citation>
    <scope>NUCLEOTIDE SEQUENCE</scope>
    <source>
        <strain evidence="8">CT5</strain>
    </source>
</reference>
<gene>
    <name evidence="8" type="ORF">ECRA1380_LOCUS5838</name>
</gene>
<organism evidence="8">
    <name type="scientific">Euplotes crassus</name>
    <dbReference type="NCBI Taxonomy" id="5936"/>
    <lineage>
        <taxon>Eukaryota</taxon>
        <taxon>Sar</taxon>
        <taxon>Alveolata</taxon>
        <taxon>Ciliophora</taxon>
        <taxon>Intramacronucleata</taxon>
        <taxon>Spirotrichea</taxon>
        <taxon>Hypotrichia</taxon>
        <taxon>Euplotida</taxon>
        <taxon>Euplotidae</taxon>
        <taxon>Moneuplotes</taxon>
    </lineage>
</organism>
<feature type="domain" description="TRAM" evidence="6">
    <location>
        <begin position="107"/>
        <end position="191"/>
    </location>
</feature>
<dbReference type="Gene3D" id="3.80.30.20">
    <property type="entry name" value="tm_1862 like domain"/>
    <property type="match status" value="1"/>
</dbReference>
<dbReference type="GO" id="GO:0035597">
    <property type="term" value="F:tRNA-2-methylthio-N(6)-dimethylallyladenosine(37) synthase activity"/>
    <property type="evidence" value="ECO:0007669"/>
    <property type="project" value="TreeGrafter"/>
</dbReference>
<evidence type="ECO:0000256" key="4">
    <source>
        <dbReference type="ARBA" id="ARBA00023004"/>
    </source>
</evidence>
<dbReference type="InterPro" id="IPR002792">
    <property type="entry name" value="TRAM_dom"/>
</dbReference>
<dbReference type="InterPro" id="IPR007197">
    <property type="entry name" value="rSAM"/>
</dbReference>
<proteinExistence type="predicted"/>
<dbReference type="EMBL" id="HBIK01012569">
    <property type="protein sequence ID" value="CAE0380876.1"/>
    <property type="molecule type" value="Transcribed_RNA"/>
</dbReference>
<evidence type="ECO:0000256" key="2">
    <source>
        <dbReference type="ARBA" id="ARBA00022691"/>
    </source>
</evidence>
<evidence type="ECO:0000259" key="7">
    <source>
        <dbReference type="PROSITE" id="PS51918"/>
    </source>
</evidence>